<reference evidence="1 2" key="1">
    <citation type="journal article" date="2021" name="Elife">
        <title>Chloroplast acquisition without the gene transfer in kleptoplastic sea slugs, Plakobranchus ocellatus.</title>
        <authorList>
            <person name="Maeda T."/>
            <person name="Takahashi S."/>
            <person name="Yoshida T."/>
            <person name="Shimamura S."/>
            <person name="Takaki Y."/>
            <person name="Nagai Y."/>
            <person name="Toyoda A."/>
            <person name="Suzuki Y."/>
            <person name="Arimoto A."/>
            <person name="Ishii H."/>
            <person name="Satoh N."/>
            <person name="Nishiyama T."/>
            <person name="Hasebe M."/>
            <person name="Maruyama T."/>
            <person name="Minagawa J."/>
            <person name="Obokata J."/>
            <person name="Shigenobu S."/>
        </authorList>
    </citation>
    <scope>NUCLEOTIDE SEQUENCE [LARGE SCALE GENOMIC DNA]</scope>
</reference>
<gene>
    <name evidence="1" type="ORF">ElyMa_004628800</name>
</gene>
<organism evidence="1 2">
    <name type="scientific">Elysia marginata</name>
    <dbReference type="NCBI Taxonomy" id="1093978"/>
    <lineage>
        <taxon>Eukaryota</taxon>
        <taxon>Metazoa</taxon>
        <taxon>Spiralia</taxon>
        <taxon>Lophotrochozoa</taxon>
        <taxon>Mollusca</taxon>
        <taxon>Gastropoda</taxon>
        <taxon>Heterobranchia</taxon>
        <taxon>Euthyneura</taxon>
        <taxon>Panpulmonata</taxon>
        <taxon>Sacoglossa</taxon>
        <taxon>Placobranchoidea</taxon>
        <taxon>Plakobranchidae</taxon>
        <taxon>Elysia</taxon>
    </lineage>
</organism>
<comment type="caution">
    <text evidence="1">The sequence shown here is derived from an EMBL/GenBank/DDBJ whole genome shotgun (WGS) entry which is preliminary data.</text>
</comment>
<sequence>MGGLGIVNAHKDIMRPRTTDPSVYARVFARLPHPLRLFSPVGLELTLEQTWINISKAAAVCVAGSSETSPPTSSRESLVFCSRSTGKHGYTMGVNPQQRPRSY</sequence>
<evidence type="ECO:0000313" key="2">
    <source>
        <dbReference type="Proteomes" id="UP000762676"/>
    </source>
</evidence>
<evidence type="ECO:0000313" key="1">
    <source>
        <dbReference type="EMBL" id="GFS03318.1"/>
    </source>
</evidence>
<dbReference type="EMBL" id="BMAT01009287">
    <property type="protein sequence ID" value="GFS03318.1"/>
    <property type="molecule type" value="Genomic_DNA"/>
</dbReference>
<keyword evidence="2" id="KW-1185">Reference proteome</keyword>
<protein>
    <submittedName>
        <fullName evidence="1">Uncharacterized protein</fullName>
    </submittedName>
</protein>
<proteinExistence type="predicted"/>
<name>A0AAV4HYP9_9GAST</name>
<accession>A0AAV4HYP9</accession>
<dbReference type="AlphaFoldDB" id="A0AAV4HYP9"/>
<dbReference type="Proteomes" id="UP000762676">
    <property type="component" value="Unassembled WGS sequence"/>
</dbReference>